<evidence type="ECO:0000256" key="1">
    <source>
        <dbReference type="SAM" id="Phobius"/>
    </source>
</evidence>
<dbReference type="AlphaFoldDB" id="A0AAW2H151"/>
<evidence type="ECO:0000313" key="3">
    <source>
        <dbReference type="Proteomes" id="UP001430953"/>
    </source>
</evidence>
<accession>A0AAW2H151</accession>
<feature type="transmembrane region" description="Helical" evidence="1">
    <location>
        <begin position="53"/>
        <end position="74"/>
    </location>
</feature>
<comment type="caution">
    <text evidence="2">The sequence shown here is derived from an EMBL/GenBank/DDBJ whole genome shotgun (WGS) entry which is preliminary data.</text>
</comment>
<organism evidence="2 3">
    <name type="scientific">Cardiocondyla obscurior</name>
    <dbReference type="NCBI Taxonomy" id="286306"/>
    <lineage>
        <taxon>Eukaryota</taxon>
        <taxon>Metazoa</taxon>
        <taxon>Ecdysozoa</taxon>
        <taxon>Arthropoda</taxon>
        <taxon>Hexapoda</taxon>
        <taxon>Insecta</taxon>
        <taxon>Pterygota</taxon>
        <taxon>Neoptera</taxon>
        <taxon>Endopterygota</taxon>
        <taxon>Hymenoptera</taxon>
        <taxon>Apocrita</taxon>
        <taxon>Aculeata</taxon>
        <taxon>Formicoidea</taxon>
        <taxon>Formicidae</taxon>
        <taxon>Myrmicinae</taxon>
        <taxon>Cardiocondyla</taxon>
    </lineage>
</organism>
<dbReference type="EMBL" id="JADYXP020000001">
    <property type="protein sequence ID" value="KAL0133274.1"/>
    <property type="molecule type" value="Genomic_DNA"/>
</dbReference>
<name>A0AAW2H151_9HYME</name>
<sequence>MSLAKILKKKKKKKSLVSRFSAECNFLSFKTNEIMKGKKYNLFYAYRIISTVIARYIALPLQMFSTDLVMLFYCKKARIKKEMQFLRKDQSIIARLILI</sequence>
<reference evidence="2 3" key="1">
    <citation type="submission" date="2023-03" db="EMBL/GenBank/DDBJ databases">
        <title>High recombination rates correlate with genetic variation in Cardiocondyla obscurior ants.</title>
        <authorList>
            <person name="Errbii M."/>
        </authorList>
    </citation>
    <scope>NUCLEOTIDE SEQUENCE [LARGE SCALE GENOMIC DNA]</scope>
    <source>
        <strain evidence="2">Alpha-2009</strain>
        <tissue evidence="2">Whole body</tissue>
    </source>
</reference>
<proteinExistence type="predicted"/>
<keyword evidence="3" id="KW-1185">Reference proteome</keyword>
<keyword evidence="1" id="KW-0472">Membrane</keyword>
<keyword evidence="1" id="KW-1133">Transmembrane helix</keyword>
<protein>
    <submittedName>
        <fullName evidence="2">Uncharacterized protein</fullName>
    </submittedName>
</protein>
<gene>
    <name evidence="2" type="ORF">PUN28_000802</name>
</gene>
<evidence type="ECO:0000313" key="2">
    <source>
        <dbReference type="EMBL" id="KAL0133274.1"/>
    </source>
</evidence>
<dbReference type="Proteomes" id="UP001430953">
    <property type="component" value="Unassembled WGS sequence"/>
</dbReference>
<keyword evidence="1" id="KW-0812">Transmembrane</keyword>